<gene>
    <name evidence="2" type="ORF">NP493_524g00020</name>
</gene>
<reference evidence="2" key="1">
    <citation type="journal article" date="2023" name="Mol. Biol. Evol.">
        <title>Third-Generation Sequencing Reveals the Adaptive Role of the Epigenome in Three Deep-Sea Polychaetes.</title>
        <authorList>
            <person name="Perez M."/>
            <person name="Aroh O."/>
            <person name="Sun Y."/>
            <person name="Lan Y."/>
            <person name="Juniper S.K."/>
            <person name="Young C.R."/>
            <person name="Angers B."/>
            <person name="Qian P.Y."/>
        </authorList>
    </citation>
    <scope>NUCLEOTIDE SEQUENCE</scope>
    <source>
        <strain evidence="2">R07B-5</strain>
    </source>
</reference>
<evidence type="ECO:0000256" key="1">
    <source>
        <dbReference type="SAM" id="MobiDB-lite"/>
    </source>
</evidence>
<name>A0AAD9NS98_RIDPI</name>
<organism evidence="2 3">
    <name type="scientific">Ridgeia piscesae</name>
    <name type="common">Tubeworm</name>
    <dbReference type="NCBI Taxonomy" id="27915"/>
    <lineage>
        <taxon>Eukaryota</taxon>
        <taxon>Metazoa</taxon>
        <taxon>Spiralia</taxon>
        <taxon>Lophotrochozoa</taxon>
        <taxon>Annelida</taxon>
        <taxon>Polychaeta</taxon>
        <taxon>Sedentaria</taxon>
        <taxon>Canalipalpata</taxon>
        <taxon>Sabellida</taxon>
        <taxon>Siboglinidae</taxon>
        <taxon>Ridgeia</taxon>
    </lineage>
</organism>
<comment type="caution">
    <text evidence="2">The sequence shown here is derived from an EMBL/GenBank/DDBJ whole genome shotgun (WGS) entry which is preliminary data.</text>
</comment>
<protein>
    <submittedName>
        <fullName evidence="2">Uncharacterized protein</fullName>
    </submittedName>
</protein>
<dbReference type="AlphaFoldDB" id="A0AAD9NS98"/>
<proteinExistence type="predicted"/>
<sequence length="354" mass="39149">MNENSPNHDVSPNGIANGASPEVNYHNGSVQLKDASPKKVKLTLRIKKQRSLENDIADMDKVASDASPEGKYHHGNIRLKDASPKKVESTSRLNKQRLHENEMADMDDVASDASPEVHYHHGSIRLKDASPKKVESTFRLKKQRLPEKCVTSKTIDITNSNEPVDSDSTDVYYVEESNDVLFLSSEAASSSESAVCTSGCPRTDSGSSHTVAYRHSPKKRLFQNGIRKRELTETDTLCSANVSQSEEMDRDFALSLAESENRTTADSSTSPELPRDLADNLHQVIGDLEMATSNIIDYGPIHVRSRGANTCVHANVGLCRQHIDLLPQRLYSGPQTGRDVSCNICMCDYETGWF</sequence>
<feature type="compositionally biased region" description="Basic and acidic residues" evidence="1">
    <location>
        <begin position="57"/>
        <end position="89"/>
    </location>
</feature>
<dbReference type="EMBL" id="JAODUO010000526">
    <property type="protein sequence ID" value="KAK2178853.1"/>
    <property type="molecule type" value="Genomic_DNA"/>
</dbReference>
<feature type="region of interest" description="Disordered" evidence="1">
    <location>
        <begin position="57"/>
        <end position="92"/>
    </location>
</feature>
<keyword evidence="3" id="KW-1185">Reference proteome</keyword>
<dbReference type="Proteomes" id="UP001209878">
    <property type="component" value="Unassembled WGS sequence"/>
</dbReference>
<accession>A0AAD9NS98</accession>
<evidence type="ECO:0000313" key="2">
    <source>
        <dbReference type="EMBL" id="KAK2178853.1"/>
    </source>
</evidence>
<feature type="compositionally biased region" description="Polar residues" evidence="1">
    <location>
        <begin position="1"/>
        <end position="10"/>
    </location>
</feature>
<feature type="region of interest" description="Disordered" evidence="1">
    <location>
        <begin position="1"/>
        <end position="38"/>
    </location>
</feature>
<evidence type="ECO:0000313" key="3">
    <source>
        <dbReference type="Proteomes" id="UP001209878"/>
    </source>
</evidence>